<protein>
    <submittedName>
        <fullName evidence="2">Thioredoxin</fullName>
    </submittedName>
</protein>
<dbReference type="CDD" id="cd02947">
    <property type="entry name" value="TRX_family"/>
    <property type="match status" value="1"/>
</dbReference>
<name>A0A368KLH1_9BACT</name>
<dbReference type="OrthoDB" id="9790390at2"/>
<dbReference type="RefSeq" id="WP_114371190.1">
    <property type="nucleotide sequence ID" value="NZ_QPEX01000044.1"/>
</dbReference>
<sequence>MKRYQELAADPLTRPDILGLAILLVTIFGGCDRSYPSNSPADGRIDNGEGLMLVTDDTFSREVLEQADPVVVVMTTKWCPKCTEAKPVLHDLSFQFRESVRFREVDAESNRFLSEKYNVTQYPTILIFADGEVQHRIVGDHHTSRLEHALNTLMANAARE</sequence>
<dbReference type="InterPro" id="IPR036249">
    <property type="entry name" value="Thioredoxin-like_sf"/>
</dbReference>
<dbReference type="PROSITE" id="PS51352">
    <property type="entry name" value="THIOREDOXIN_2"/>
    <property type="match status" value="1"/>
</dbReference>
<dbReference type="PROSITE" id="PS51257">
    <property type="entry name" value="PROKAR_LIPOPROTEIN"/>
    <property type="match status" value="1"/>
</dbReference>
<feature type="domain" description="Thioredoxin" evidence="1">
    <location>
        <begin position="26"/>
        <end position="155"/>
    </location>
</feature>
<comment type="caution">
    <text evidence="2">The sequence shown here is derived from an EMBL/GenBank/DDBJ whole genome shotgun (WGS) entry which is preliminary data.</text>
</comment>
<dbReference type="PANTHER" id="PTHR45663">
    <property type="entry name" value="GEO12009P1"/>
    <property type="match status" value="1"/>
</dbReference>
<dbReference type="InterPro" id="IPR013766">
    <property type="entry name" value="Thioredoxin_domain"/>
</dbReference>
<dbReference type="EMBL" id="QPEX01000044">
    <property type="protein sequence ID" value="RCS42037.1"/>
    <property type="molecule type" value="Genomic_DNA"/>
</dbReference>
<dbReference type="Gene3D" id="3.40.30.10">
    <property type="entry name" value="Glutaredoxin"/>
    <property type="match status" value="1"/>
</dbReference>
<dbReference type="GO" id="GO:0005737">
    <property type="term" value="C:cytoplasm"/>
    <property type="evidence" value="ECO:0007669"/>
    <property type="project" value="TreeGrafter"/>
</dbReference>
<evidence type="ECO:0000259" key="1">
    <source>
        <dbReference type="PROSITE" id="PS51352"/>
    </source>
</evidence>
<proteinExistence type="predicted"/>
<evidence type="ECO:0000313" key="2">
    <source>
        <dbReference type="EMBL" id="RCS42037.1"/>
    </source>
</evidence>
<dbReference type="SUPFAM" id="SSF52833">
    <property type="entry name" value="Thioredoxin-like"/>
    <property type="match status" value="1"/>
</dbReference>
<organism evidence="2 3">
    <name type="scientific">Bremerella cremea</name>
    <dbReference type="NCBI Taxonomy" id="1031537"/>
    <lineage>
        <taxon>Bacteria</taxon>
        <taxon>Pseudomonadati</taxon>
        <taxon>Planctomycetota</taxon>
        <taxon>Planctomycetia</taxon>
        <taxon>Pirellulales</taxon>
        <taxon>Pirellulaceae</taxon>
        <taxon>Bremerella</taxon>
    </lineage>
</organism>
<evidence type="ECO:0000313" key="3">
    <source>
        <dbReference type="Proteomes" id="UP000253562"/>
    </source>
</evidence>
<dbReference type="PANTHER" id="PTHR45663:SF11">
    <property type="entry name" value="GEO12009P1"/>
    <property type="match status" value="1"/>
</dbReference>
<reference evidence="2 3" key="1">
    <citation type="submission" date="2018-07" db="EMBL/GenBank/DDBJ databases">
        <title>Comparative genomes isolates from brazilian mangrove.</title>
        <authorList>
            <person name="De Araujo J.E."/>
            <person name="Taketani R.G."/>
            <person name="Silva M.C.P."/>
            <person name="Lourenco M.V."/>
            <person name="Oliveira V.M."/>
            <person name="Andreote F.D."/>
        </authorList>
    </citation>
    <scope>NUCLEOTIDE SEQUENCE [LARGE SCALE GENOMIC DNA]</scope>
    <source>
        <strain evidence="2 3">HEX PRIS-MGV</strain>
    </source>
</reference>
<accession>A0A368KLH1</accession>
<dbReference type="Proteomes" id="UP000253562">
    <property type="component" value="Unassembled WGS sequence"/>
</dbReference>
<dbReference type="GO" id="GO:0015035">
    <property type="term" value="F:protein-disulfide reductase activity"/>
    <property type="evidence" value="ECO:0007669"/>
    <property type="project" value="TreeGrafter"/>
</dbReference>
<gene>
    <name evidence="2" type="ORF">DTL42_19595</name>
</gene>
<dbReference type="AlphaFoldDB" id="A0A368KLH1"/>
<dbReference type="Pfam" id="PF00085">
    <property type="entry name" value="Thioredoxin"/>
    <property type="match status" value="1"/>
</dbReference>